<dbReference type="PROSITE" id="PS50097">
    <property type="entry name" value="BTB"/>
    <property type="match status" value="1"/>
</dbReference>
<feature type="non-terminal residue" evidence="2">
    <location>
        <position position="1"/>
    </location>
</feature>
<dbReference type="InterPro" id="IPR011333">
    <property type="entry name" value="SKP1/BTB/POZ_sf"/>
</dbReference>
<sequence length="176" mass="19693">APFDDHCADVILRSSDGVDFHVYGAVLSLASPGFRETLQSLAHPNDRDAASVTMGESAVVLDRMLRFFYPGAEPVLTNLETLREILDGVLLKYGMRFLAPLGKRYLRSFIEAMPVGVYSVACRYEWKDVATEAARHSLRLPIRAFRLAPAQLQYITADRYHALLKYHTQCSEAAEA</sequence>
<dbReference type="InterPro" id="IPR000210">
    <property type="entry name" value="BTB/POZ_dom"/>
</dbReference>
<name>A0AAD7D4J2_MYCRO</name>
<protein>
    <recommendedName>
        <fullName evidence="1">BTB domain-containing protein</fullName>
    </recommendedName>
</protein>
<evidence type="ECO:0000259" key="1">
    <source>
        <dbReference type="PROSITE" id="PS50097"/>
    </source>
</evidence>
<reference evidence="2" key="1">
    <citation type="submission" date="2023-03" db="EMBL/GenBank/DDBJ databases">
        <title>Massive genome expansion in bonnet fungi (Mycena s.s.) driven by repeated elements and novel gene families across ecological guilds.</title>
        <authorList>
            <consortium name="Lawrence Berkeley National Laboratory"/>
            <person name="Harder C.B."/>
            <person name="Miyauchi S."/>
            <person name="Viragh M."/>
            <person name="Kuo A."/>
            <person name="Thoen E."/>
            <person name="Andreopoulos B."/>
            <person name="Lu D."/>
            <person name="Skrede I."/>
            <person name="Drula E."/>
            <person name="Henrissat B."/>
            <person name="Morin E."/>
            <person name="Kohler A."/>
            <person name="Barry K."/>
            <person name="LaButti K."/>
            <person name="Morin E."/>
            <person name="Salamov A."/>
            <person name="Lipzen A."/>
            <person name="Mereny Z."/>
            <person name="Hegedus B."/>
            <person name="Baldrian P."/>
            <person name="Stursova M."/>
            <person name="Weitz H."/>
            <person name="Taylor A."/>
            <person name="Grigoriev I.V."/>
            <person name="Nagy L.G."/>
            <person name="Martin F."/>
            <person name="Kauserud H."/>
        </authorList>
    </citation>
    <scope>NUCLEOTIDE SEQUENCE</scope>
    <source>
        <strain evidence="2">CBHHK067</strain>
    </source>
</reference>
<dbReference type="EMBL" id="JARKIE010000142">
    <property type="protein sequence ID" value="KAJ7676428.1"/>
    <property type="molecule type" value="Genomic_DNA"/>
</dbReference>
<dbReference type="Proteomes" id="UP001221757">
    <property type="component" value="Unassembled WGS sequence"/>
</dbReference>
<dbReference type="Pfam" id="PF00651">
    <property type="entry name" value="BTB"/>
    <property type="match status" value="1"/>
</dbReference>
<accession>A0AAD7D4J2</accession>
<keyword evidence="3" id="KW-1185">Reference proteome</keyword>
<gene>
    <name evidence="2" type="ORF">B0H17DRAFT_863431</name>
</gene>
<dbReference type="AlphaFoldDB" id="A0AAD7D4J2"/>
<feature type="non-terminal residue" evidence="2">
    <location>
        <position position="176"/>
    </location>
</feature>
<proteinExistence type="predicted"/>
<feature type="domain" description="BTB" evidence="1">
    <location>
        <begin position="8"/>
        <end position="77"/>
    </location>
</feature>
<organism evidence="2 3">
    <name type="scientific">Mycena rosella</name>
    <name type="common">Pink bonnet</name>
    <name type="synonym">Agaricus rosellus</name>
    <dbReference type="NCBI Taxonomy" id="1033263"/>
    <lineage>
        <taxon>Eukaryota</taxon>
        <taxon>Fungi</taxon>
        <taxon>Dikarya</taxon>
        <taxon>Basidiomycota</taxon>
        <taxon>Agaricomycotina</taxon>
        <taxon>Agaricomycetes</taxon>
        <taxon>Agaricomycetidae</taxon>
        <taxon>Agaricales</taxon>
        <taxon>Marasmiineae</taxon>
        <taxon>Mycenaceae</taxon>
        <taxon>Mycena</taxon>
    </lineage>
</organism>
<evidence type="ECO:0000313" key="2">
    <source>
        <dbReference type="EMBL" id="KAJ7676428.1"/>
    </source>
</evidence>
<comment type="caution">
    <text evidence="2">The sequence shown here is derived from an EMBL/GenBank/DDBJ whole genome shotgun (WGS) entry which is preliminary data.</text>
</comment>
<evidence type="ECO:0000313" key="3">
    <source>
        <dbReference type="Proteomes" id="UP001221757"/>
    </source>
</evidence>
<dbReference type="Gene3D" id="3.30.710.10">
    <property type="entry name" value="Potassium Channel Kv1.1, Chain A"/>
    <property type="match status" value="1"/>
</dbReference>